<evidence type="ECO:0000313" key="4">
    <source>
        <dbReference type="Proteomes" id="UP000324222"/>
    </source>
</evidence>
<keyword evidence="2" id="KW-1133">Transmembrane helix</keyword>
<evidence type="ECO:0000256" key="1">
    <source>
        <dbReference type="SAM" id="MobiDB-lite"/>
    </source>
</evidence>
<feature type="region of interest" description="Disordered" evidence="1">
    <location>
        <begin position="237"/>
        <end position="268"/>
    </location>
</feature>
<dbReference type="OrthoDB" id="515401at2759"/>
<feature type="transmembrane region" description="Helical" evidence="2">
    <location>
        <begin position="275"/>
        <end position="295"/>
    </location>
</feature>
<evidence type="ECO:0000256" key="2">
    <source>
        <dbReference type="SAM" id="Phobius"/>
    </source>
</evidence>
<feature type="region of interest" description="Disordered" evidence="1">
    <location>
        <begin position="189"/>
        <end position="214"/>
    </location>
</feature>
<accession>A0A5B7CZ62</accession>
<dbReference type="EMBL" id="VSRR010000345">
    <property type="protein sequence ID" value="MPC14345.1"/>
    <property type="molecule type" value="Genomic_DNA"/>
</dbReference>
<keyword evidence="4" id="KW-1185">Reference proteome</keyword>
<gene>
    <name evidence="3" type="ORF">E2C01_007110</name>
</gene>
<protein>
    <submittedName>
        <fullName evidence="3">Uncharacterized protein</fullName>
    </submittedName>
</protein>
<keyword evidence="2" id="KW-0472">Membrane</keyword>
<evidence type="ECO:0000313" key="3">
    <source>
        <dbReference type="EMBL" id="MPC14345.1"/>
    </source>
</evidence>
<dbReference type="AlphaFoldDB" id="A0A5B7CZ62"/>
<comment type="caution">
    <text evidence="3">The sequence shown here is derived from an EMBL/GenBank/DDBJ whole genome shotgun (WGS) entry which is preliminary data.</text>
</comment>
<name>A0A5B7CZ62_PORTR</name>
<sequence length="304" mass="31143">MSAVRGVVGVVSLNTTAPGRAPHRHHVPRVAGRTQAAMEQTGWFASLWNHACFGVREPTGSNPVHGLNLARMGSGQVFRPHFASPLHPWLGGDKSMVGGSSPSWHSPFTKPPHYAHAHSSTSPAPHSNSYSYTSSGLFASAFSKDDTMAAGAGGSGPVTDYSMAGSGDVSDVKSAPMLSPLGACANKSGREGAGYSSTPGVSGSGGEASATPLLPSYPHYPGSLGGGSEFPNPYYPPSSHFNKALGHDKPKSKPRSSAGKTRPSLGARRPHPPCVVLAVLVVLAGLAAAVGLLRLSVSRLLAGL</sequence>
<proteinExistence type="predicted"/>
<reference evidence="3 4" key="1">
    <citation type="submission" date="2019-05" db="EMBL/GenBank/DDBJ databases">
        <title>Another draft genome of Portunus trituberculatus and its Hox gene families provides insights of decapod evolution.</title>
        <authorList>
            <person name="Jeong J.-H."/>
            <person name="Song I."/>
            <person name="Kim S."/>
            <person name="Choi T."/>
            <person name="Kim D."/>
            <person name="Ryu S."/>
            <person name="Kim W."/>
        </authorList>
    </citation>
    <scope>NUCLEOTIDE SEQUENCE [LARGE SCALE GENOMIC DNA]</scope>
    <source>
        <tissue evidence="3">Muscle</tissue>
    </source>
</reference>
<keyword evidence="2" id="KW-0812">Transmembrane</keyword>
<dbReference type="Proteomes" id="UP000324222">
    <property type="component" value="Unassembled WGS sequence"/>
</dbReference>
<organism evidence="3 4">
    <name type="scientific">Portunus trituberculatus</name>
    <name type="common">Swimming crab</name>
    <name type="synonym">Neptunus trituberculatus</name>
    <dbReference type="NCBI Taxonomy" id="210409"/>
    <lineage>
        <taxon>Eukaryota</taxon>
        <taxon>Metazoa</taxon>
        <taxon>Ecdysozoa</taxon>
        <taxon>Arthropoda</taxon>
        <taxon>Crustacea</taxon>
        <taxon>Multicrustacea</taxon>
        <taxon>Malacostraca</taxon>
        <taxon>Eumalacostraca</taxon>
        <taxon>Eucarida</taxon>
        <taxon>Decapoda</taxon>
        <taxon>Pleocyemata</taxon>
        <taxon>Brachyura</taxon>
        <taxon>Eubrachyura</taxon>
        <taxon>Portunoidea</taxon>
        <taxon>Portunidae</taxon>
        <taxon>Portuninae</taxon>
        <taxon>Portunus</taxon>
    </lineage>
</organism>